<dbReference type="RefSeq" id="WP_090757107.1">
    <property type="nucleotide sequence ID" value="NZ_FNGE01000019.1"/>
</dbReference>
<comment type="subcellular location">
    <subcellularLocation>
        <location evidence="9">Cell membrane</location>
        <topology evidence="9">Multi-pass membrane protein</topology>
    </subcellularLocation>
</comment>
<comment type="pathway">
    <text evidence="9">Protein modification; lipoprotein biosynthesis (signal peptide cleavage).</text>
</comment>
<dbReference type="PANTHER" id="PTHR33695">
    <property type="entry name" value="LIPOPROTEIN SIGNAL PEPTIDASE"/>
    <property type="match status" value="1"/>
</dbReference>
<dbReference type="OrthoDB" id="9810259at2"/>
<feature type="active site" evidence="9">
    <location>
        <position position="133"/>
    </location>
</feature>
<organism evidence="11 12">
    <name type="scientific">Paracoccus chinensis</name>
    <dbReference type="NCBI Taxonomy" id="525640"/>
    <lineage>
        <taxon>Bacteria</taxon>
        <taxon>Pseudomonadati</taxon>
        <taxon>Pseudomonadota</taxon>
        <taxon>Alphaproteobacteria</taxon>
        <taxon>Rhodobacterales</taxon>
        <taxon>Paracoccaceae</taxon>
        <taxon>Paracoccus</taxon>
    </lineage>
</organism>
<feature type="active site" evidence="9">
    <location>
        <position position="115"/>
    </location>
</feature>
<evidence type="ECO:0000256" key="10">
    <source>
        <dbReference type="RuleBase" id="RU004181"/>
    </source>
</evidence>
<reference evidence="12" key="1">
    <citation type="submission" date="2016-10" db="EMBL/GenBank/DDBJ databases">
        <authorList>
            <person name="Varghese N."/>
            <person name="Submissions S."/>
        </authorList>
    </citation>
    <scope>NUCLEOTIDE SEQUENCE [LARGE SCALE GENOMIC DNA]</scope>
    <source>
        <strain evidence="12">CGMCC 1.7655</strain>
    </source>
</reference>
<dbReference type="HAMAP" id="MF_00161">
    <property type="entry name" value="LspA"/>
    <property type="match status" value="1"/>
</dbReference>
<dbReference type="NCBIfam" id="TIGR00077">
    <property type="entry name" value="lspA"/>
    <property type="match status" value="1"/>
</dbReference>
<comment type="function">
    <text evidence="9">This protein specifically catalyzes the removal of signal peptides from prolipoproteins.</text>
</comment>
<keyword evidence="7 9" id="KW-1133">Transmembrane helix</keyword>
<keyword evidence="6 9" id="KW-0378">Hydrolase</keyword>
<keyword evidence="8 9" id="KW-0472">Membrane</keyword>
<feature type="transmembrane region" description="Helical" evidence="9">
    <location>
        <begin position="65"/>
        <end position="84"/>
    </location>
</feature>
<evidence type="ECO:0000256" key="5">
    <source>
        <dbReference type="ARBA" id="ARBA00022750"/>
    </source>
</evidence>
<comment type="catalytic activity">
    <reaction evidence="9">
        <text>Release of signal peptides from bacterial membrane prolipoproteins. Hydrolyzes -Xaa-Yaa-Zaa-|-(S,diacylglyceryl)Cys-, in which Xaa is hydrophobic (preferably Leu), and Yaa (Ala or Ser) and Zaa (Gly or Ala) have small, neutral side chains.</text>
        <dbReference type="EC" id="3.4.23.36"/>
    </reaction>
</comment>
<dbReference type="EC" id="3.4.23.36" evidence="9"/>
<evidence type="ECO:0000313" key="11">
    <source>
        <dbReference type="EMBL" id="SDL70523.1"/>
    </source>
</evidence>
<dbReference type="AlphaFoldDB" id="A0A1G9M8T5"/>
<evidence type="ECO:0000256" key="3">
    <source>
        <dbReference type="ARBA" id="ARBA00022670"/>
    </source>
</evidence>
<dbReference type="PRINTS" id="PR00781">
    <property type="entry name" value="LIPOSIGPTASE"/>
</dbReference>
<evidence type="ECO:0000256" key="9">
    <source>
        <dbReference type="HAMAP-Rule" id="MF_00161"/>
    </source>
</evidence>
<sequence>MRWRSFIGLAVLVFVLDQGTKAAALAVLDYRVPVPVFPGFNLTLGFNTGASFGMLYNIMADKPMVMAALTSALTVFLACMGLRARLPLERAGFALIVGGACGNILDRLRHGAVTDFLDFYWRDWSWPTFNGADVAIFLGAAAILTAGMKRLPKTGASVG</sequence>
<keyword evidence="3 9" id="KW-0645">Protease</keyword>
<dbReference type="GO" id="GO:0006508">
    <property type="term" value="P:proteolysis"/>
    <property type="evidence" value="ECO:0007669"/>
    <property type="project" value="UniProtKB-KW"/>
</dbReference>
<comment type="similarity">
    <text evidence="1 9 10">Belongs to the peptidase A8 family.</text>
</comment>
<evidence type="ECO:0000256" key="2">
    <source>
        <dbReference type="ARBA" id="ARBA00022475"/>
    </source>
</evidence>
<feature type="transmembrane region" description="Helical" evidence="9">
    <location>
        <begin position="124"/>
        <end position="144"/>
    </location>
</feature>
<evidence type="ECO:0000256" key="6">
    <source>
        <dbReference type="ARBA" id="ARBA00022801"/>
    </source>
</evidence>
<protein>
    <recommendedName>
        <fullName evidence="9">Lipoprotein signal peptidase</fullName>
        <ecNumber evidence="9">3.4.23.36</ecNumber>
    </recommendedName>
    <alternativeName>
        <fullName evidence="9">Prolipoprotein signal peptidase</fullName>
    </alternativeName>
    <alternativeName>
        <fullName evidence="9">Signal peptidase II</fullName>
        <shortName evidence="9">SPase II</shortName>
    </alternativeName>
</protein>
<dbReference type="InterPro" id="IPR001872">
    <property type="entry name" value="Peptidase_A8"/>
</dbReference>
<feature type="transmembrane region" description="Helical" evidence="9">
    <location>
        <begin position="40"/>
        <end position="58"/>
    </location>
</feature>
<keyword evidence="4 9" id="KW-0812">Transmembrane</keyword>
<keyword evidence="5 9" id="KW-0064">Aspartyl protease</keyword>
<dbReference type="STRING" id="525640.SAMN04487971_11911"/>
<dbReference type="Pfam" id="PF01252">
    <property type="entry name" value="Peptidase_A8"/>
    <property type="match status" value="1"/>
</dbReference>
<proteinExistence type="inferred from homology"/>
<name>A0A1G9M8T5_9RHOB</name>
<evidence type="ECO:0000256" key="8">
    <source>
        <dbReference type="ARBA" id="ARBA00023136"/>
    </source>
</evidence>
<evidence type="ECO:0000256" key="4">
    <source>
        <dbReference type="ARBA" id="ARBA00022692"/>
    </source>
</evidence>
<dbReference type="Proteomes" id="UP000199555">
    <property type="component" value="Unassembled WGS sequence"/>
</dbReference>
<dbReference type="EMBL" id="FNGE01000019">
    <property type="protein sequence ID" value="SDL70523.1"/>
    <property type="molecule type" value="Genomic_DNA"/>
</dbReference>
<dbReference type="UniPathway" id="UPA00665"/>
<evidence type="ECO:0000256" key="1">
    <source>
        <dbReference type="ARBA" id="ARBA00006139"/>
    </source>
</evidence>
<dbReference type="PANTHER" id="PTHR33695:SF1">
    <property type="entry name" value="LIPOPROTEIN SIGNAL PEPTIDASE"/>
    <property type="match status" value="1"/>
</dbReference>
<comment type="caution">
    <text evidence="9">Lacks conserved residue(s) required for the propagation of feature annotation.</text>
</comment>
<dbReference type="GO" id="GO:0005886">
    <property type="term" value="C:plasma membrane"/>
    <property type="evidence" value="ECO:0007669"/>
    <property type="project" value="UniProtKB-SubCell"/>
</dbReference>
<evidence type="ECO:0000256" key="7">
    <source>
        <dbReference type="ARBA" id="ARBA00022989"/>
    </source>
</evidence>
<accession>A0A1G9M8T5</accession>
<evidence type="ECO:0000313" key="12">
    <source>
        <dbReference type="Proteomes" id="UP000199555"/>
    </source>
</evidence>
<gene>
    <name evidence="9" type="primary">lspA</name>
    <name evidence="11" type="ORF">SAMN04487971_11911</name>
</gene>
<keyword evidence="2 9" id="KW-1003">Cell membrane</keyword>
<dbReference type="GO" id="GO:0004190">
    <property type="term" value="F:aspartic-type endopeptidase activity"/>
    <property type="evidence" value="ECO:0007669"/>
    <property type="project" value="UniProtKB-UniRule"/>
</dbReference>
<keyword evidence="12" id="KW-1185">Reference proteome</keyword>